<dbReference type="Proteomes" id="UP001629246">
    <property type="component" value="Unassembled WGS sequence"/>
</dbReference>
<gene>
    <name evidence="2" type="ORF">PQR62_18550</name>
</gene>
<evidence type="ECO:0000313" key="3">
    <source>
        <dbReference type="Proteomes" id="UP001629246"/>
    </source>
</evidence>
<reference evidence="2 3" key="1">
    <citation type="journal article" date="2024" name="Chem. Sci.">
        <title>Discovery of megapolipeptins by genome mining of a Burkholderiales bacteria collection.</title>
        <authorList>
            <person name="Paulo B.S."/>
            <person name="Recchia M.J.J."/>
            <person name="Lee S."/>
            <person name="Fergusson C.H."/>
            <person name="Romanowski S.B."/>
            <person name="Hernandez A."/>
            <person name="Krull N."/>
            <person name="Liu D.Y."/>
            <person name="Cavanagh H."/>
            <person name="Bos A."/>
            <person name="Gray C.A."/>
            <person name="Murphy B.T."/>
            <person name="Linington R.G."/>
            <person name="Eustaquio A.S."/>
        </authorList>
    </citation>
    <scope>NUCLEOTIDE SEQUENCE [LARGE SCALE GENOMIC DNA]</scope>
    <source>
        <strain evidence="2 3">RL21-008-BIB-A</strain>
    </source>
</reference>
<name>A0ABW9AFT4_9BURK</name>
<feature type="region of interest" description="Disordered" evidence="1">
    <location>
        <begin position="128"/>
        <end position="147"/>
    </location>
</feature>
<dbReference type="EMBL" id="JAQQFM010000008">
    <property type="protein sequence ID" value="MFL9926282.1"/>
    <property type="molecule type" value="Genomic_DNA"/>
</dbReference>
<protein>
    <submittedName>
        <fullName evidence="2">Uncharacterized protein</fullName>
    </submittedName>
</protein>
<comment type="caution">
    <text evidence="2">The sequence shown here is derived from an EMBL/GenBank/DDBJ whole genome shotgun (WGS) entry which is preliminary data.</text>
</comment>
<sequence length="147" mass="16206">MKLGPDIDAFYSLPEQTEITPAEAAYAETYADAMHAAELASEPGFIVNLSEEGRRLSMAALEGSIDIEVETLNHLSNLLEQEFIKKNAAMKRNSKKKTAVPKLLILDVDGFRLIREKIRAKLLGLKPRPQKQVEEQEAKASSVAPGT</sequence>
<organism evidence="2 3">
    <name type="scientific">Herbaspirillum lusitanum</name>
    <dbReference type="NCBI Taxonomy" id="213312"/>
    <lineage>
        <taxon>Bacteria</taxon>
        <taxon>Pseudomonadati</taxon>
        <taxon>Pseudomonadota</taxon>
        <taxon>Betaproteobacteria</taxon>
        <taxon>Burkholderiales</taxon>
        <taxon>Oxalobacteraceae</taxon>
        <taxon>Herbaspirillum</taxon>
    </lineage>
</organism>
<accession>A0ABW9AFT4</accession>
<dbReference type="RefSeq" id="WP_408159491.1">
    <property type="nucleotide sequence ID" value="NZ_JAQQFM010000008.1"/>
</dbReference>
<proteinExistence type="predicted"/>
<evidence type="ECO:0000313" key="2">
    <source>
        <dbReference type="EMBL" id="MFL9926282.1"/>
    </source>
</evidence>
<keyword evidence="3" id="KW-1185">Reference proteome</keyword>
<evidence type="ECO:0000256" key="1">
    <source>
        <dbReference type="SAM" id="MobiDB-lite"/>
    </source>
</evidence>